<protein>
    <submittedName>
        <fullName evidence="6">Cytochrome c</fullName>
    </submittedName>
</protein>
<feature type="domain" description="Cytochrome c" evidence="5">
    <location>
        <begin position="71"/>
        <end position="156"/>
    </location>
</feature>
<evidence type="ECO:0000256" key="2">
    <source>
        <dbReference type="ARBA" id="ARBA00022723"/>
    </source>
</evidence>
<dbReference type="InterPro" id="IPR036909">
    <property type="entry name" value="Cyt_c-like_dom_sf"/>
</dbReference>
<accession>A0ABU8XUA1</accession>
<dbReference type="PANTHER" id="PTHR40394">
    <property type="entry name" value="LIPOPROTEIN-RELATED"/>
    <property type="match status" value="1"/>
</dbReference>
<comment type="caution">
    <text evidence="6">The sequence shown here is derived from an EMBL/GenBank/DDBJ whole genome shotgun (WGS) entry which is preliminary data.</text>
</comment>
<dbReference type="PROSITE" id="PS51257">
    <property type="entry name" value="PROKAR_LIPOPROTEIN"/>
    <property type="match status" value="1"/>
</dbReference>
<evidence type="ECO:0000313" key="7">
    <source>
        <dbReference type="Proteomes" id="UP001375743"/>
    </source>
</evidence>
<proteinExistence type="predicted"/>
<keyword evidence="1 4" id="KW-0349">Heme</keyword>
<dbReference type="Proteomes" id="UP001375743">
    <property type="component" value="Unassembled WGS sequence"/>
</dbReference>
<dbReference type="PROSITE" id="PS51007">
    <property type="entry name" value="CYTC"/>
    <property type="match status" value="1"/>
</dbReference>
<dbReference type="InterPro" id="IPR009056">
    <property type="entry name" value="Cyt_c-like_dom"/>
</dbReference>
<gene>
    <name evidence="6" type="ORF">U1T56_12395</name>
</gene>
<keyword evidence="2 4" id="KW-0479">Metal-binding</keyword>
<keyword evidence="3 4" id="KW-0408">Iron</keyword>
<evidence type="ECO:0000256" key="4">
    <source>
        <dbReference type="PROSITE-ProRule" id="PRU00433"/>
    </source>
</evidence>
<evidence type="ECO:0000256" key="1">
    <source>
        <dbReference type="ARBA" id="ARBA00022617"/>
    </source>
</evidence>
<dbReference type="Gene3D" id="1.10.760.10">
    <property type="entry name" value="Cytochrome c-like domain"/>
    <property type="match status" value="1"/>
</dbReference>
<dbReference type="RefSeq" id="WP_418159805.1">
    <property type="nucleotide sequence ID" value="NZ_JBBLZC010000011.1"/>
</dbReference>
<evidence type="ECO:0000313" key="6">
    <source>
        <dbReference type="EMBL" id="MEK0083954.1"/>
    </source>
</evidence>
<organism evidence="6 7">
    <name type="scientific">Benzoatithermus flavus</name>
    <dbReference type="NCBI Taxonomy" id="3108223"/>
    <lineage>
        <taxon>Bacteria</taxon>
        <taxon>Pseudomonadati</taxon>
        <taxon>Pseudomonadota</taxon>
        <taxon>Alphaproteobacteria</taxon>
        <taxon>Geminicoccales</taxon>
        <taxon>Geminicoccaceae</taxon>
        <taxon>Benzoatithermus</taxon>
    </lineage>
</organism>
<dbReference type="Pfam" id="PF13442">
    <property type="entry name" value="Cytochrome_CBB3"/>
    <property type="match status" value="1"/>
</dbReference>
<dbReference type="SUPFAM" id="SSF46626">
    <property type="entry name" value="Cytochrome c"/>
    <property type="match status" value="1"/>
</dbReference>
<sequence>MLKQHLPLVLLLGVLAACDQRMVNQAKDKAYKEAAGLPKHMTLQPPPEGTVARDEAAYRQALATRPPMTMALLERGRERFGIYCSPCHGRLGDGSGMIVQRGFPRPPSYHDQRLRQAPDRHFVDVITNGFGAMYGYAARVPPADRWAIVAYIRALQLSRDAPVAALPEPLRATLEAQK</sequence>
<keyword evidence="7" id="KW-1185">Reference proteome</keyword>
<dbReference type="PANTHER" id="PTHR40394:SF2">
    <property type="entry name" value="QUINOL:CYTOCHROME C OXIDOREDUCTASE MEMBRANE PROTEIN"/>
    <property type="match status" value="1"/>
</dbReference>
<evidence type="ECO:0000256" key="3">
    <source>
        <dbReference type="ARBA" id="ARBA00023004"/>
    </source>
</evidence>
<evidence type="ECO:0000259" key="5">
    <source>
        <dbReference type="PROSITE" id="PS51007"/>
    </source>
</evidence>
<dbReference type="EMBL" id="JBBLZC010000011">
    <property type="protein sequence ID" value="MEK0083954.1"/>
    <property type="molecule type" value="Genomic_DNA"/>
</dbReference>
<reference evidence="6 7" key="1">
    <citation type="submission" date="2024-01" db="EMBL/GenBank/DDBJ databases">
        <title>Multi-omics insights into the function and evolution of sodium benzoate biodegradation pathways in Benzoatithermus flavus gen. nov., sp. nov. from hot spring.</title>
        <authorList>
            <person name="Hu C.-J."/>
            <person name="Li W.-J."/>
        </authorList>
    </citation>
    <scope>NUCLEOTIDE SEQUENCE [LARGE SCALE GENOMIC DNA]</scope>
    <source>
        <strain evidence="6 7">SYSU G07066</strain>
    </source>
</reference>
<name>A0ABU8XUA1_9PROT</name>